<protein>
    <recommendedName>
        <fullName evidence="4">Sporulation protein YtfJ</fullName>
    </recommendedName>
</protein>
<dbReference type="InterPro" id="IPR014229">
    <property type="entry name" value="Spore_YtfJ"/>
</dbReference>
<feature type="compositionally biased region" description="Polar residues" evidence="1">
    <location>
        <begin position="151"/>
        <end position="164"/>
    </location>
</feature>
<dbReference type="eggNOG" id="COG3874">
    <property type="taxonomic scope" value="Bacteria"/>
</dbReference>
<organism evidence="2 3">
    <name type="scientific">Ruminiclostridium cellobioparum subsp. termitidis CT1112</name>
    <dbReference type="NCBI Taxonomy" id="1195236"/>
    <lineage>
        <taxon>Bacteria</taxon>
        <taxon>Bacillati</taxon>
        <taxon>Bacillota</taxon>
        <taxon>Clostridia</taxon>
        <taxon>Eubacteriales</taxon>
        <taxon>Oscillospiraceae</taxon>
        <taxon>Ruminiclostridium</taxon>
    </lineage>
</organism>
<gene>
    <name evidence="2" type="ORF">CTER_1533</name>
</gene>
<comment type="caution">
    <text evidence="2">The sequence shown here is derived from an EMBL/GenBank/DDBJ whole genome shotgun (WGS) entry which is preliminary data.</text>
</comment>
<evidence type="ECO:0000256" key="1">
    <source>
        <dbReference type="SAM" id="MobiDB-lite"/>
    </source>
</evidence>
<proteinExistence type="predicted"/>
<dbReference type="EMBL" id="AORV01000026">
    <property type="protein sequence ID" value="EMS72596.1"/>
    <property type="molecule type" value="Genomic_DNA"/>
</dbReference>
<sequence length="164" mass="16821">MDQNTSLTQNVDALFSNLEGFTQSEGLIGKPVTHSDKTFLPVVSLTLGYGSGNSASKSQPGSSSTISPGMNSMSGAGNMAGGALGLGAKLSTDAVIVIDKDNVSLLSLNSTAAGQLMDKIPQIISGMTGKQQSGQAQGQSQQGQQGQQGQPNMEQSRSQQDQSK</sequence>
<feature type="compositionally biased region" description="Low complexity" evidence="1">
    <location>
        <begin position="131"/>
        <end position="150"/>
    </location>
</feature>
<dbReference type="STRING" id="1195236.CTER_1533"/>
<feature type="region of interest" description="Disordered" evidence="1">
    <location>
        <begin position="126"/>
        <end position="164"/>
    </location>
</feature>
<evidence type="ECO:0008006" key="4">
    <source>
        <dbReference type="Google" id="ProtNLM"/>
    </source>
</evidence>
<feature type="compositionally biased region" description="Polar residues" evidence="1">
    <location>
        <begin position="52"/>
        <end position="68"/>
    </location>
</feature>
<dbReference type="RefSeq" id="WP_004624847.1">
    <property type="nucleotide sequence ID" value="NZ_AORV01000026.1"/>
</dbReference>
<name>S0FQF0_RUMCE</name>
<dbReference type="Pfam" id="PF09579">
    <property type="entry name" value="Spore_YtfJ"/>
    <property type="match status" value="1"/>
</dbReference>
<reference evidence="2 3" key="1">
    <citation type="journal article" date="2013" name="Genome Announc.">
        <title>Draft Genome Sequence of the Cellulolytic, Mesophilic, Anaerobic Bacterium Clostridium termitidis Strain CT1112 (DSM 5398).</title>
        <authorList>
            <person name="Lal S."/>
            <person name="Ramachandran U."/>
            <person name="Zhang X."/>
            <person name="Munir R."/>
            <person name="Sparling R."/>
            <person name="Levin D.B."/>
        </authorList>
    </citation>
    <scope>NUCLEOTIDE SEQUENCE [LARGE SCALE GENOMIC DNA]</scope>
    <source>
        <strain evidence="2 3">CT1112</strain>
    </source>
</reference>
<evidence type="ECO:0000313" key="2">
    <source>
        <dbReference type="EMBL" id="EMS72596.1"/>
    </source>
</evidence>
<evidence type="ECO:0000313" key="3">
    <source>
        <dbReference type="Proteomes" id="UP000014155"/>
    </source>
</evidence>
<keyword evidence="3" id="KW-1185">Reference proteome</keyword>
<dbReference type="PATRIC" id="fig|1195236.3.peg.1860"/>
<dbReference type="AlphaFoldDB" id="S0FQF0"/>
<feature type="region of interest" description="Disordered" evidence="1">
    <location>
        <begin position="51"/>
        <end position="73"/>
    </location>
</feature>
<dbReference type="Proteomes" id="UP000014155">
    <property type="component" value="Unassembled WGS sequence"/>
</dbReference>
<accession>S0FQF0</accession>